<keyword evidence="2" id="KW-1185">Reference proteome</keyword>
<dbReference type="AlphaFoldDB" id="M0ZRI8"/>
<dbReference type="EnsemblPlants" id="PGSC0003DMT400006529">
    <property type="protein sequence ID" value="PGSC0003DMT400006529"/>
    <property type="gene ID" value="PGSC0003DMG400002545"/>
</dbReference>
<protein>
    <submittedName>
        <fullName evidence="1">Cytoplasmic dynein light chain</fullName>
    </submittedName>
</protein>
<dbReference type="Gramene" id="PGSC0003DMT400006529">
    <property type="protein sequence ID" value="PGSC0003DMT400006529"/>
    <property type="gene ID" value="PGSC0003DMG400002545"/>
</dbReference>
<evidence type="ECO:0000313" key="2">
    <source>
        <dbReference type="Proteomes" id="UP000011115"/>
    </source>
</evidence>
<reference evidence="2" key="1">
    <citation type="journal article" date="2011" name="Nature">
        <title>Genome sequence and analysis of the tuber crop potato.</title>
        <authorList>
            <consortium name="The Potato Genome Sequencing Consortium"/>
        </authorList>
    </citation>
    <scope>NUCLEOTIDE SEQUENCE [LARGE SCALE GENOMIC DNA]</scope>
    <source>
        <strain evidence="2">cv. DM1-3 516 R44</strain>
    </source>
</reference>
<proteinExistence type="predicted"/>
<sequence length="57" mass="6302">MGVAGSVWWDQNLDVSSLILKEHLSISPWRLLTSSSSKEPLLLNELLIVKTGLVITL</sequence>
<name>M0ZRI8_SOLTU</name>
<gene>
    <name evidence="1" type="primary">LOC102589624</name>
</gene>
<dbReference type="ExpressionAtlas" id="M0ZRI8">
    <property type="expression patterns" value="baseline"/>
</dbReference>
<dbReference type="HOGENOM" id="CLU_3000208_0_0_1"/>
<dbReference type="OrthoDB" id="10033309at2759"/>
<dbReference type="Proteomes" id="UP000011115">
    <property type="component" value="Unassembled WGS sequence"/>
</dbReference>
<evidence type="ECO:0000313" key="1">
    <source>
        <dbReference type="EnsemblPlants" id="PGSC0003DMT400006529"/>
    </source>
</evidence>
<accession>M0ZRI8</accession>
<organism evidence="1 2">
    <name type="scientific">Solanum tuberosum</name>
    <name type="common">Potato</name>
    <dbReference type="NCBI Taxonomy" id="4113"/>
    <lineage>
        <taxon>Eukaryota</taxon>
        <taxon>Viridiplantae</taxon>
        <taxon>Streptophyta</taxon>
        <taxon>Embryophyta</taxon>
        <taxon>Tracheophyta</taxon>
        <taxon>Spermatophyta</taxon>
        <taxon>Magnoliopsida</taxon>
        <taxon>eudicotyledons</taxon>
        <taxon>Gunneridae</taxon>
        <taxon>Pentapetalae</taxon>
        <taxon>asterids</taxon>
        <taxon>lamiids</taxon>
        <taxon>Solanales</taxon>
        <taxon>Solanaceae</taxon>
        <taxon>Solanoideae</taxon>
        <taxon>Solaneae</taxon>
        <taxon>Solanum</taxon>
    </lineage>
</organism>
<reference evidence="1" key="2">
    <citation type="submission" date="2015-06" db="UniProtKB">
        <authorList>
            <consortium name="EnsemblPlants"/>
        </authorList>
    </citation>
    <scope>IDENTIFICATION</scope>
    <source>
        <strain evidence="1">DM1-3 516 R44</strain>
    </source>
</reference>